<dbReference type="SUPFAM" id="SSF51182">
    <property type="entry name" value="RmlC-like cupins"/>
    <property type="match status" value="1"/>
</dbReference>
<name>A0AAW8B1W4_9GAMM</name>
<evidence type="ECO:0000259" key="1">
    <source>
        <dbReference type="Pfam" id="PF12973"/>
    </source>
</evidence>
<dbReference type="InterPro" id="IPR025979">
    <property type="entry name" value="ChrR-like_cupin_dom"/>
</dbReference>
<dbReference type="InterPro" id="IPR014710">
    <property type="entry name" value="RmlC-like_jellyroll"/>
</dbReference>
<gene>
    <name evidence="2" type="ORF">Q8A57_04605</name>
</gene>
<dbReference type="RefSeq" id="WP_305169811.1">
    <property type="nucleotide sequence ID" value="NZ_JAUUUU010000002.1"/>
</dbReference>
<dbReference type="AlphaFoldDB" id="A0AAW8B1W4"/>
<dbReference type="Proteomes" id="UP001178354">
    <property type="component" value="Unassembled WGS sequence"/>
</dbReference>
<comment type="caution">
    <text evidence="2">The sequence shown here is derived from an EMBL/GenBank/DDBJ whole genome shotgun (WGS) entry which is preliminary data.</text>
</comment>
<dbReference type="EMBL" id="JAUUUU010000002">
    <property type="protein sequence ID" value="MDP1520244.1"/>
    <property type="molecule type" value="Genomic_DNA"/>
</dbReference>
<dbReference type="InterPro" id="IPR011051">
    <property type="entry name" value="RmlC_Cupin_sf"/>
</dbReference>
<proteinExistence type="predicted"/>
<dbReference type="Pfam" id="PF12973">
    <property type="entry name" value="Cupin_7"/>
    <property type="match status" value="1"/>
</dbReference>
<organism evidence="2 3">
    <name type="scientific">Porticoccus litoralis</name>
    <dbReference type="NCBI Taxonomy" id="434086"/>
    <lineage>
        <taxon>Bacteria</taxon>
        <taxon>Pseudomonadati</taxon>
        <taxon>Pseudomonadota</taxon>
        <taxon>Gammaproteobacteria</taxon>
        <taxon>Cellvibrionales</taxon>
        <taxon>Porticoccaceae</taxon>
        <taxon>Porticoccus</taxon>
    </lineage>
</organism>
<sequence>MSDTLNFDGVKKVNWKDVEPVELLPGITERMLWEGENGKRAAVYEFAPGAEFPGIDLHESGPEQIFVISGVFEGGKEDYREGDFIHQPKNSSHAPKSHTGCTLLVMYPEG</sequence>
<dbReference type="Gene3D" id="2.60.120.10">
    <property type="entry name" value="Jelly Rolls"/>
    <property type="match status" value="1"/>
</dbReference>
<protein>
    <submittedName>
        <fullName evidence="2">Cupin domain-containing protein</fullName>
    </submittedName>
</protein>
<accession>A0AAW8B1W4</accession>
<feature type="domain" description="ChrR-like cupin" evidence="1">
    <location>
        <begin position="13"/>
        <end position="105"/>
    </location>
</feature>
<evidence type="ECO:0000313" key="3">
    <source>
        <dbReference type="Proteomes" id="UP001178354"/>
    </source>
</evidence>
<evidence type="ECO:0000313" key="2">
    <source>
        <dbReference type="EMBL" id="MDP1520244.1"/>
    </source>
</evidence>
<reference evidence="2" key="2">
    <citation type="submission" date="2023-08" db="EMBL/GenBank/DDBJ databases">
        <authorList>
            <person name="Luo J."/>
        </authorList>
    </citation>
    <scope>NUCLEOTIDE SEQUENCE</scope>
    <source>
        <strain evidence="2">DSM 25064</strain>
    </source>
</reference>
<keyword evidence="3" id="KW-1185">Reference proteome</keyword>
<reference evidence="2" key="1">
    <citation type="journal article" date="2010" name="Int. J. Syst. Evol. Microbiol.">
        <title>Porticoccus litoralis gen. nov., sp. nov., a gammaproteobacterium isolated from the Yellow Sea.</title>
        <authorList>
            <person name="Oh H.M."/>
            <person name="Kim H."/>
            <person name="Kim K.M."/>
            <person name="Min G.S."/>
            <person name="Cho J.C."/>
        </authorList>
    </citation>
    <scope>NUCLEOTIDE SEQUENCE</scope>
    <source>
        <strain evidence="2">DSM 25064</strain>
    </source>
</reference>